<keyword evidence="1" id="KW-0175">Coiled coil</keyword>
<proteinExistence type="predicted"/>
<dbReference type="Proteomes" id="UP001016761">
    <property type="component" value="Unassembled WGS sequence"/>
</dbReference>
<sequence>MTNIEKLEAEELNKTNNRLEEIAQEHAELQAALPHIIQETIQSLSEEEIQRIRNDSTNKVVSGEVAQIIPPAKQTKYFIEELATDTSMKNFISGKYMIVIWPDGKPSLLDQYLPFGEVNSHLVVSDSVWFAEGEEVGLVVEDTGYKFGNEDSLYEVTETPGDSDE</sequence>
<feature type="coiled-coil region" evidence="1">
    <location>
        <begin position="5"/>
        <end position="32"/>
    </location>
</feature>
<organism evidence="2 3">
    <name type="scientific">Haloterrigena gelatinilytica</name>
    <dbReference type="NCBI Taxonomy" id="2741724"/>
    <lineage>
        <taxon>Archaea</taxon>
        <taxon>Methanobacteriati</taxon>
        <taxon>Methanobacteriota</taxon>
        <taxon>Stenosarchaea group</taxon>
        <taxon>Halobacteria</taxon>
        <taxon>Halobacteriales</taxon>
        <taxon>Natrialbaceae</taxon>
        <taxon>Haloterrigena</taxon>
    </lineage>
</organism>
<dbReference type="RefSeq" id="WP_174679662.1">
    <property type="nucleotide sequence ID" value="NZ_JABUQZ010000001.1"/>
</dbReference>
<comment type="caution">
    <text evidence="2">The sequence shown here is derived from an EMBL/GenBank/DDBJ whole genome shotgun (WGS) entry which is preliminary data.</text>
</comment>
<protein>
    <submittedName>
        <fullName evidence="2">Uncharacterized protein</fullName>
    </submittedName>
</protein>
<evidence type="ECO:0000313" key="3">
    <source>
        <dbReference type="Proteomes" id="UP001016761"/>
    </source>
</evidence>
<name>A0ABX2LG19_9EURY</name>
<gene>
    <name evidence="2" type="ORF">HTZ84_04985</name>
</gene>
<evidence type="ECO:0000256" key="1">
    <source>
        <dbReference type="SAM" id="Coils"/>
    </source>
</evidence>
<reference evidence="2 3" key="1">
    <citation type="submission" date="2020-06" db="EMBL/GenBank/DDBJ databases">
        <title>Haloterrigena sp. nov., an extremely halophilic archaeon isolated from a saline sediment.</title>
        <authorList>
            <person name="Liu B.-B."/>
        </authorList>
    </citation>
    <scope>NUCLEOTIDE SEQUENCE [LARGE SCALE GENOMIC DNA]</scope>
    <source>
        <strain evidence="2 3">SYSU A558-1</strain>
    </source>
</reference>
<accession>A0ABX2LG19</accession>
<keyword evidence="3" id="KW-1185">Reference proteome</keyword>
<dbReference type="EMBL" id="JABUQZ010000001">
    <property type="protein sequence ID" value="NUC71671.1"/>
    <property type="molecule type" value="Genomic_DNA"/>
</dbReference>
<evidence type="ECO:0000313" key="2">
    <source>
        <dbReference type="EMBL" id="NUC71671.1"/>
    </source>
</evidence>